<evidence type="ECO:0000259" key="2">
    <source>
        <dbReference type="Pfam" id="PF07435"/>
    </source>
</evidence>
<evidence type="ECO:0000256" key="1">
    <source>
        <dbReference type="SAM" id="Phobius"/>
    </source>
</evidence>
<feature type="transmembrane region" description="Helical" evidence="1">
    <location>
        <begin position="12"/>
        <end position="32"/>
    </location>
</feature>
<dbReference type="InterPro" id="IPR009996">
    <property type="entry name" value="YycH"/>
</dbReference>
<comment type="caution">
    <text evidence="3">The sequence shown here is derived from an EMBL/GenBank/DDBJ whole genome shotgun (WGS) entry which is preliminary data.</text>
</comment>
<proteinExistence type="predicted"/>
<dbReference type="InterPro" id="IPR042274">
    <property type="entry name" value="YycH/YycI_2"/>
</dbReference>
<keyword evidence="1" id="KW-1133">Transmembrane helix</keyword>
<dbReference type="Gene3D" id="3.30.310.160">
    <property type="entry name" value="YycH protein, domain 2"/>
    <property type="match status" value="1"/>
</dbReference>
<keyword evidence="1" id="KW-0472">Membrane</keyword>
<gene>
    <name evidence="3" type="ORF">MM817_01586</name>
</gene>
<feature type="domain" description="Regulatory protein YycH" evidence="2">
    <location>
        <begin position="8"/>
        <end position="410"/>
    </location>
</feature>
<dbReference type="Proteomes" id="UP001139263">
    <property type="component" value="Unassembled WGS sequence"/>
</dbReference>
<reference evidence="3" key="1">
    <citation type="submission" date="2022-03" db="EMBL/GenBank/DDBJ databases">
        <title>Draft Genome Sequence of Firmicute Strain S0AB, a Heterotrophic Iron/Sulfur-Oxidizing Extreme Acidophile.</title>
        <authorList>
            <person name="Vergara E."/>
            <person name="Pakostova E."/>
            <person name="Johnson D.B."/>
            <person name="Holmes D.S."/>
        </authorList>
    </citation>
    <scope>NUCLEOTIDE SEQUENCE</scope>
    <source>
        <strain evidence="3">S0AB</strain>
    </source>
</reference>
<sequence>MKPHRLKENIKTFALTLLVIVSVVFSVIVWNGTPTDVVVGRSHFFSSPLYGHERLVSDFVKPSAIWIWTNDNELFRLSGESQTAQAILESLQQAQVQFQGVVNESTFILPPSHGPYIALDFGQLLSDGSLWSYALPTFNANGESFASGLIYLTPGPGSGKWSVYFQTQEGVYRIQLTGVSTDLASALTPNDESVPYAQLTFDHQIVNLPYDSLTMRTQTWILADPSPMPIVNSFFRDPSLIQSLSINPKTSVYTDGTREVQLIRHSLGFELYYQAPEFPLQGYHETSYEALSEAVPFLDSHGGFVGHEVLQQVLQYPKLGKVQLLFCEEDNGWPLFSELNRIAIHLTNGEVSQVQRLLPYLQSEVAEQEVHILSGAQLLQVLKSLHLQDVHSITLGYGSKLETLNEVQLVPVYRVVNGTDILYFNARTGKLFHGMGM</sequence>
<keyword evidence="1" id="KW-0812">Transmembrane</keyword>
<organism evidence="3 4">
    <name type="scientific">Sulfoacidibacillus ferrooxidans</name>
    <dbReference type="NCBI Taxonomy" id="2005001"/>
    <lineage>
        <taxon>Bacteria</taxon>
        <taxon>Bacillati</taxon>
        <taxon>Bacillota</taxon>
        <taxon>Bacilli</taxon>
        <taxon>Bacillales</taxon>
        <taxon>Alicyclobacillaceae</taxon>
        <taxon>Sulfoacidibacillus</taxon>
    </lineage>
</organism>
<dbReference type="Pfam" id="PF07435">
    <property type="entry name" value="YycH"/>
    <property type="match status" value="1"/>
</dbReference>
<name>A0A9X2ABZ6_9BACL</name>
<keyword evidence="4" id="KW-1185">Reference proteome</keyword>
<dbReference type="RefSeq" id="WP_241713431.1">
    <property type="nucleotide sequence ID" value="NZ_JALBUF010000004.1"/>
</dbReference>
<dbReference type="EMBL" id="JALBUF010000004">
    <property type="protein sequence ID" value="MCI0183309.1"/>
    <property type="molecule type" value="Genomic_DNA"/>
</dbReference>
<protein>
    <recommendedName>
        <fullName evidence="2">Regulatory protein YycH domain-containing protein</fullName>
    </recommendedName>
</protein>
<accession>A0A9X2ABZ6</accession>
<dbReference type="AlphaFoldDB" id="A0A9X2ABZ6"/>
<evidence type="ECO:0000313" key="4">
    <source>
        <dbReference type="Proteomes" id="UP001139263"/>
    </source>
</evidence>
<evidence type="ECO:0000313" key="3">
    <source>
        <dbReference type="EMBL" id="MCI0183309.1"/>
    </source>
</evidence>